<dbReference type="RefSeq" id="WP_099863342.1">
    <property type="nucleotide sequence ID" value="NZ_PEOG01000066.1"/>
</dbReference>
<dbReference type="PROSITE" id="PS51820">
    <property type="entry name" value="PA14"/>
    <property type="match status" value="1"/>
</dbReference>
<evidence type="ECO:0000256" key="3">
    <source>
        <dbReference type="ARBA" id="ARBA00022801"/>
    </source>
</evidence>
<keyword evidence="8" id="KW-1185">Reference proteome</keyword>
<feature type="signal peptide" evidence="5">
    <location>
        <begin position="1"/>
        <end position="41"/>
    </location>
</feature>
<dbReference type="GO" id="GO:0031222">
    <property type="term" value="P:arabinan catabolic process"/>
    <property type="evidence" value="ECO:0007669"/>
    <property type="project" value="TreeGrafter"/>
</dbReference>
<evidence type="ECO:0000256" key="4">
    <source>
        <dbReference type="SAM" id="MobiDB-lite"/>
    </source>
</evidence>
<dbReference type="OrthoDB" id="9781691at2"/>
<feature type="compositionally biased region" description="Low complexity" evidence="4">
    <location>
        <begin position="39"/>
        <end position="61"/>
    </location>
</feature>
<comment type="caution">
    <text evidence="7">The sequence shown here is derived from an EMBL/GenBank/DDBJ whole genome shotgun (WGS) entry which is preliminary data.</text>
</comment>
<dbReference type="SMART" id="SM00758">
    <property type="entry name" value="PA14"/>
    <property type="match status" value="1"/>
</dbReference>
<feature type="chain" id="PRO_5013849697" evidence="5">
    <location>
        <begin position="42"/>
        <end position="910"/>
    </location>
</feature>
<dbReference type="SUPFAM" id="SSF51445">
    <property type="entry name" value="(Trans)glycosidases"/>
    <property type="match status" value="1"/>
</dbReference>
<evidence type="ECO:0000313" key="7">
    <source>
        <dbReference type="EMBL" id="PIM51404.1"/>
    </source>
</evidence>
<evidence type="ECO:0000259" key="6">
    <source>
        <dbReference type="PROSITE" id="PS51820"/>
    </source>
</evidence>
<dbReference type="GO" id="GO:0045493">
    <property type="term" value="P:xylan catabolic process"/>
    <property type="evidence" value="ECO:0007669"/>
    <property type="project" value="InterPro"/>
</dbReference>
<dbReference type="GO" id="GO:0009044">
    <property type="term" value="F:xylan 1,4-beta-xylosidase activity"/>
    <property type="evidence" value="ECO:0007669"/>
    <property type="project" value="InterPro"/>
</dbReference>
<reference evidence="7 8" key="1">
    <citation type="submission" date="2017-11" db="EMBL/GenBank/DDBJ databases">
        <title>Draft genome sequence of Mitsuaria sp. HWN-4.</title>
        <authorList>
            <person name="Gundlapally S.R."/>
        </authorList>
    </citation>
    <scope>NUCLEOTIDE SEQUENCE [LARGE SCALE GENOMIC DNA]</scope>
    <source>
        <strain evidence="7 8">HWN-4</strain>
    </source>
</reference>
<protein>
    <submittedName>
        <fullName evidence="7">Glucan 1,4-alpha-glucosidase</fullName>
    </submittedName>
</protein>
<dbReference type="InterPro" id="IPR001764">
    <property type="entry name" value="Glyco_hydro_3_N"/>
</dbReference>
<dbReference type="InterPro" id="IPR044993">
    <property type="entry name" value="BXL"/>
</dbReference>
<dbReference type="Gene3D" id="2.60.40.10">
    <property type="entry name" value="Immunoglobulins"/>
    <property type="match status" value="1"/>
</dbReference>
<dbReference type="Pfam" id="PF00933">
    <property type="entry name" value="Glyco_hydro_3"/>
    <property type="match status" value="1"/>
</dbReference>
<accession>A0A2G9C6X7</accession>
<gene>
    <name evidence="7" type="ORF">CS062_20020</name>
</gene>
<feature type="domain" description="PA14" evidence="6">
    <location>
        <begin position="498"/>
        <end position="632"/>
    </location>
</feature>
<dbReference type="PANTHER" id="PTHR42721">
    <property type="entry name" value="SUGAR HYDROLASE-RELATED"/>
    <property type="match status" value="1"/>
</dbReference>
<evidence type="ECO:0000256" key="2">
    <source>
        <dbReference type="ARBA" id="ARBA00022729"/>
    </source>
</evidence>
<sequence length="910" mass="97791">MPGEPALPAAVTDRHRLALPALALSLTIALTLSLATPPASASSPGAQAAPAVPTAAEVPDAPSSPSMQRAQALVARMTLAEKASQLQHESPAIPRLGIPAYNWWSEGLHGVARADVATVFPQAIGLAATWDTPLLRRVGEVIGIEFRAKFLSTVGADGSSGLYRGLTVWSPNVNIFRDPRWGRGQETYGEDPVLSARMGVAFIQGLQGPDPRHPRVSAAVKHFAVHSGPEADRHKEDVRVSPRDLVDTYLPAFHAAVTEGRAESVMCAYNAVDGVPACANEPLLRQRLREAWRFQGHVVSDCGAVADIHQEGAHHHVKTPEAAVALAVRAGTDLICDFGGNSTAAPATTVAAVRQGLLSEAELDRALHRLFDVRVRLGLLDPPGQGYFAGITAREVDTPAHRALNLEAARRSLVLLKNDGVLPLKTPPRRIALIGPNADSVDALVGNYNGTPSRPVTLLAGLKARYPDARIEVVEGTGWVAPPLEDLPPERLCADAACSRPGLNFERFANLELEGTPITSTVAPQARFRWGWPDAHDRKESARWSGFIRAGESGEHLFRLKGNRGYRIWIDGEQVVDLWDIAWPTSTRGVVLKAGQTYALRVEALQTGWEGEQRLQWSRPGASDEAALAAAREADLVIFASGLTWELEGEEMTVLAPGFAGGDRTRIDLPAPQLKLLERLAGLGRPLVLVNFSGSAMAFGAATRQASAIVQAWYPGGEGGQAVAELLAGDFSPSGRLPVTFYRSVDQLPPFKDYDMQGRTYRWFKGEPLFPFGHGLGYARFSYAQARLASRSVRAGQGTRLSVLVKNESGRDAAEVVQLYVRRPGDIAPQRSLVAFQRVVLRAGESRRLSFELDAKAMSVVQADGQRIVEDGPVGLWIGGGQPVTAITGVRAPGQSLTLRVSGRARLPAF</sequence>
<dbReference type="Pfam" id="PF07691">
    <property type="entry name" value="PA14"/>
    <property type="match status" value="1"/>
</dbReference>
<dbReference type="SUPFAM" id="SSF52279">
    <property type="entry name" value="Beta-D-glucan exohydrolase, C-terminal domain"/>
    <property type="match status" value="1"/>
</dbReference>
<dbReference type="AlphaFoldDB" id="A0A2G9C6X7"/>
<dbReference type="GO" id="GO:0046556">
    <property type="term" value="F:alpha-L-arabinofuranosidase activity"/>
    <property type="evidence" value="ECO:0007669"/>
    <property type="project" value="TreeGrafter"/>
</dbReference>
<keyword evidence="2 5" id="KW-0732">Signal</keyword>
<evidence type="ECO:0000256" key="1">
    <source>
        <dbReference type="ARBA" id="ARBA00005336"/>
    </source>
</evidence>
<dbReference type="EMBL" id="PEOG01000066">
    <property type="protein sequence ID" value="PIM51404.1"/>
    <property type="molecule type" value="Genomic_DNA"/>
</dbReference>
<dbReference type="InterPro" id="IPR011658">
    <property type="entry name" value="PA14_dom"/>
</dbReference>
<dbReference type="SUPFAM" id="SSF56988">
    <property type="entry name" value="Anthrax protective antigen"/>
    <property type="match status" value="1"/>
</dbReference>
<dbReference type="Pfam" id="PF14310">
    <property type="entry name" value="Fn3-like"/>
    <property type="match status" value="1"/>
</dbReference>
<dbReference type="Proteomes" id="UP000231501">
    <property type="component" value="Unassembled WGS sequence"/>
</dbReference>
<dbReference type="Gene3D" id="3.20.20.300">
    <property type="entry name" value="Glycoside hydrolase, family 3, N-terminal domain"/>
    <property type="match status" value="1"/>
</dbReference>
<dbReference type="InterPro" id="IPR026891">
    <property type="entry name" value="Fn3-like"/>
</dbReference>
<keyword evidence="3" id="KW-0378">Hydrolase</keyword>
<dbReference type="SMART" id="SM01217">
    <property type="entry name" value="Fn3_like"/>
    <property type="match status" value="1"/>
</dbReference>
<proteinExistence type="inferred from homology"/>
<name>A0A2G9C6X7_9BURK</name>
<dbReference type="InterPro" id="IPR002772">
    <property type="entry name" value="Glyco_hydro_3_C"/>
</dbReference>
<dbReference type="InterPro" id="IPR017853">
    <property type="entry name" value="GH"/>
</dbReference>
<dbReference type="InterPro" id="IPR036881">
    <property type="entry name" value="Glyco_hydro_3_C_sf"/>
</dbReference>
<organism evidence="7 8">
    <name type="scientific">Roseateles chitinivorans</name>
    <dbReference type="NCBI Taxonomy" id="2917965"/>
    <lineage>
        <taxon>Bacteria</taxon>
        <taxon>Pseudomonadati</taxon>
        <taxon>Pseudomonadota</taxon>
        <taxon>Betaproteobacteria</taxon>
        <taxon>Burkholderiales</taxon>
        <taxon>Sphaerotilaceae</taxon>
        <taxon>Roseateles</taxon>
    </lineage>
</organism>
<evidence type="ECO:0000256" key="5">
    <source>
        <dbReference type="SAM" id="SignalP"/>
    </source>
</evidence>
<dbReference type="InterPro" id="IPR013783">
    <property type="entry name" value="Ig-like_fold"/>
</dbReference>
<comment type="similarity">
    <text evidence="1">Belongs to the glycosyl hydrolase 3 family.</text>
</comment>
<dbReference type="InterPro" id="IPR036962">
    <property type="entry name" value="Glyco_hydro_3_N_sf"/>
</dbReference>
<dbReference type="PANTHER" id="PTHR42721:SF3">
    <property type="entry name" value="BETA-D-XYLOSIDASE 5-RELATED"/>
    <property type="match status" value="1"/>
</dbReference>
<evidence type="ECO:0000313" key="8">
    <source>
        <dbReference type="Proteomes" id="UP000231501"/>
    </source>
</evidence>
<feature type="region of interest" description="Disordered" evidence="4">
    <location>
        <begin position="39"/>
        <end position="67"/>
    </location>
</feature>
<dbReference type="Pfam" id="PF01915">
    <property type="entry name" value="Glyco_hydro_3_C"/>
    <property type="match status" value="1"/>
</dbReference>
<dbReference type="PRINTS" id="PR00133">
    <property type="entry name" value="GLHYDRLASE3"/>
</dbReference>
<dbReference type="Gene3D" id="3.40.50.1700">
    <property type="entry name" value="Glycoside hydrolase family 3 C-terminal domain"/>
    <property type="match status" value="2"/>
</dbReference>
<dbReference type="InterPro" id="IPR037524">
    <property type="entry name" value="PA14/GLEYA"/>
</dbReference>